<dbReference type="Pfam" id="PF11751">
    <property type="entry name" value="PorP_SprF"/>
    <property type="match status" value="1"/>
</dbReference>
<sequence>MKTRHLFFALLFSITFSFAQQESGFSHYMFNHQAINPGYAGSRGLSSFTSVLRSQWSGIEGAPITQTLSFNAPITSKKLGFGLSILNDKIGPTSNTSVDIDFAYHLRLNRRNHRLSVGIKAGVINYFLNTSILNSTINDPAFALTLDKKLIPTIGFGAYYYTPKFYFGFSIPKLIDNKNFGLEKHAYVLAGGLVPLNETFILKPSLMLKQSRSIVTMDASLLGIFKEKFWVGVQIRNGLGGEDLQQLNNAGKSAMFGISIGERFSLGYSYGLPSSLFSKGINMSTHELMLRFDLNIKSEGYLLSPRFF</sequence>
<dbReference type="NCBIfam" id="TIGR03519">
    <property type="entry name" value="T9SS_PorP_fam"/>
    <property type="match status" value="1"/>
</dbReference>
<dbReference type="EMBL" id="FQ032807">
    <property type="protein sequence ID" value="CBL87097.1"/>
    <property type="molecule type" value="Genomic_DNA"/>
</dbReference>
<organism evidence="2">
    <name type="scientific">uncultured Flavobacteriia bacterium</name>
    <dbReference type="NCBI Taxonomy" id="212695"/>
    <lineage>
        <taxon>Bacteria</taxon>
        <taxon>Pseudomonadati</taxon>
        <taxon>Bacteroidota</taxon>
        <taxon>Flavobacteriia</taxon>
        <taxon>environmental samples</taxon>
    </lineage>
</organism>
<name>F4MLT4_9BACT</name>
<evidence type="ECO:0000313" key="2">
    <source>
        <dbReference type="EMBL" id="CBL87097.1"/>
    </source>
</evidence>
<reference evidence="2" key="1">
    <citation type="submission" date="2010-05" db="EMBL/GenBank/DDBJ databases">
        <authorList>
            <person name="Genoscope - CEA"/>
        </authorList>
    </citation>
    <scope>NUCLEOTIDE SEQUENCE</scope>
</reference>
<gene>
    <name evidence="2" type="ORF">S3_805_0032</name>
</gene>
<feature type="chain" id="PRO_5003317485" description="Bacteroidetes-specific membrane protein" evidence="1">
    <location>
        <begin position="20"/>
        <end position="308"/>
    </location>
</feature>
<evidence type="ECO:0000256" key="1">
    <source>
        <dbReference type="SAM" id="SignalP"/>
    </source>
</evidence>
<evidence type="ECO:0008006" key="3">
    <source>
        <dbReference type="Google" id="ProtNLM"/>
    </source>
</evidence>
<reference evidence="2" key="2">
    <citation type="journal article" date="2012" name="Environ. Microbiol.">
        <title>Genomic content of uncultured Bacteroidetes from contrasting oceanic provinces in the North Atlantic Ocean.</title>
        <authorList>
            <person name="Gomez-Pereira P.R."/>
            <person name="Schuler M."/>
            <person name="Fuchs B.M."/>
            <person name="Bennke C."/>
            <person name="Teeling H."/>
            <person name="Waldmann J."/>
            <person name="Richter M."/>
            <person name="Barbe V."/>
            <person name="Bataille E."/>
            <person name="Glockner F.O."/>
            <person name="Amann R."/>
        </authorList>
    </citation>
    <scope>NUCLEOTIDE SEQUENCE</scope>
</reference>
<keyword evidence="1" id="KW-0732">Signal</keyword>
<accession>F4MLT4</accession>
<feature type="signal peptide" evidence="1">
    <location>
        <begin position="1"/>
        <end position="19"/>
    </location>
</feature>
<dbReference type="AlphaFoldDB" id="F4MLT4"/>
<proteinExistence type="predicted"/>
<dbReference type="InterPro" id="IPR019861">
    <property type="entry name" value="PorP/SprF_Bacteroidetes"/>
</dbReference>
<protein>
    <recommendedName>
        <fullName evidence="3">Bacteroidetes-specific membrane protein</fullName>
    </recommendedName>
</protein>